<evidence type="ECO:0000313" key="9">
    <source>
        <dbReference type="EMBL" id="SDN07779.1"/>
    </source>
</evidence>
<dbReference type="GO" id="GO:0046872">
    <property type="term" value="F:metal ion binding"/>
    <property type="evidence" value="ECO:0007669"/>
    <property type="project" value="UniProtKB-KW"/>
</dbReference>
<dbReference type="STRING" id="146817.SAMN04488502_11185"/>
<organism evidence="9 10">
    <name type="scientific">Dendrosporobacter quercicolus</name>
    <dbReference type="NCBI Taxonomy" id="146817"/>
    <lineage>
        <taxon>Bacteria</taxon>
        <taxon>Bacillati</taxon>
        <taxon>Bacillota</taxon>
        <taxon>Negativicutes</taxon>
        <taxon>Selenomonadales</taxon>
        <taxon>Sporomusaceae</taxon>
        <taxon>Dendrosporobacter</taxon>
    </lineage>
</organism>
<dbReference type="GO" id="GO:0020037">
    <property type="term" value="F:heme binding"/>
    <property type="evidence" value="ECO:0007669"/>
    <property type="project" value="InterPro"/>
</dbReference>
<dbReference type="PANTHER" id="PTHR32439">
    <property type="entry name" value="FERREDOXIN--NITRITE REDUCTASE, CHLOROPLASTIC"/>
    <property type="match status" value="1"/>
</dbReference>
<evidence type="ECO:0000256" key="6">
    <source>
        <dbReference type="ARBA" id="ARBA00023014"/>
    </source>
</evidence>
<dbReference type="Proteomes" id="UP000214880">
    <property type="component" value="Unassembled WGS sequence"/>
</dbReference>
<dbReference type="SUPFAM" id="SSF56014">
    <property type="entry name" value="Nitrite and sulphite reductase 4Fe-4S domain-like"/>
    <property type="match status" value="2"/>
</dbReference>
<gene>
    <name evidence="9" type="ORF">SAMN04488502_11185</name>
</gene>
<dbReference type="PANTHER" id="PTHR32439:SF9">
    <property type="entry name" value="BLR3264 PROTEIN"/>
    <property type="match status" value="1"/>
</dbReference>
<dbReference type="InterPro" id="IPR006066">
    <property type="entry name" value="NO2/SO3_Rdtase_FeS/sirohaem_BS"/>
</dbReference>
<dbReference type="RefSeq" id="WP_092074668.1">
    <property type="nucleotide sequence ID" value="NZ_FNHB01000011.1"/>
</dbReference>
<evidence type="ECO:0000256" key="5">
    <source>
        <dbReference type="ARBA" id="ARBA00023004"/>
    </source>
</evidence>
<accession>A0A1G9YF34</accession>
<dbReference type="GO" id="GO:0051539">
    <property type="term" value="F:4 iron, 4 sulfur cluster binding"/>
    <property type="evidence" value="ECO:0007669"/>
    <property type="project" value="UniProtKB-KW"/>
</dbReference>
<dbReference type="AlphaFoldDB" id="A0A1G9YF34"/>
<evidence type="ECO:0000256" key="2">
    <source>
        <dbReference type="ARBA" id="ARBA00022617"/>
    </source>
</evidence>
<evidence type="ECO:0000259" key="7">
    <source>
        <dbReference type="Pfam" id="PF01077"/>
    </source>
</evidence>
<name>A0A1G9YF34_9FIRM</name>
<evidence type="ECO:0000256" key="3">
    <source>
        <dbReference type="ARBA" id="ARBA00022723"/>
    </source>
</evidence>
<dbReference type="InterPro" id="IPR006067">
    <property type="entry name" value="NO2/SO3_Rdtase_4Fe4S_dom"/>
</dbReference>
<dbReference type="InterPro" id="IPR036136">
    <property type="entry name" value="Nit/Sulf_reduc_fer-like_dom_sf"/>
</dbReference>
<sequence length="529" mass="58036">MITITEEISRSVEDFKDKLRQYQDGKLDNLKAYSSIMGIYKEGPKPTYMVRSRIAGGVTTVRQLKGISAIAQKYGIKIRFTTRQDIQFHSVSIADLGNVLDDLLHCGLTTRGAGGDGVRNVACSPLSGVARDEAFDVTPYMEKVTNHMMQAADSLKLPRKYKIAFSNNAEDTANATVTDIGFIAKIVNGQRGFAVYGGGGLGGNARLALKLEDFIADTDALYYVQAMKQVFAREGDRSNRHKARLRYVVQRLGEEEFSKVLRKELDQLRNSGQELKLSIQPSKSDLAHTQGKSSFPWEEKYQNIVVPQKQAGFYSVYIHPRQAAIDPGELDRLLNFLSGLDNEPTIRLTLTQGFFVRDLREEAVEALLALVAGFSSLYNIGNSVACVGPTICNFGINDSQELLRDILAAFTPAAEAVKEALPRVLVSGCPNSCGQHQKGLIGFTGRRSRGPNGVIPTYAVSFNGKVGPGSARFGDVYGEIAAEKIAGFLIDLAALKIKSGHTDFEQFIETQEQEVKELVLNYSVNRAAN</sequence>
<keyword evidence="4" id="KW-0560">Oxidoreductase</keyword>
<dbReference type="InterPro" id="IPR045854">
    <property type="entry name" value="NO2/SO3_Rdtase_4Fe4S_sf"/>
</dbReference>
<evidence type="ECO:0000313" key="10">
    <source>
        <dbReference type="Proteomes" id="UP000214880"/>
    </source>
</evidence>
<evidence type="ECO:0000259" key="8">
    <source>
        <dbReference type="Pfam" id="PF03460"/>
    </source>
</evidence>
<evidence type="ECO:0000256" key="1">
    <source>
        <dbReference type="ARBA" id="ARBA00022485"/>
    </source>
</evidence>
<keyword evidence="3" id="KW-0479">Metal-binding</keyword>
<dbReference type="SUPFAM" id="SSF55124">
    <property type="entry name" value="Nitrite/Sulfite reductase N-terminal domain-like"/>
    <property type="match status" value="2"/>
</dbReference>
<feature type="domain" description="Nitrite/Sulfite reductase ferredoxin-like" evidence="8">
    <location>
        <begin position="45"/>
        <end position="104"/>
    </location>
</feature>
<keyword evidence="5" id="KW-0408">Iron</keyword>
<dbReference type="Gene3D" id="3.30.413.10">
    <property type="entry name" value="Sulfite Reductase Hemoprotein, domain 1"/>
    <property type="match status" value="2"/>
</dbReference>
<evidence type="ECO:0000256" key="4">
    <source>
        <dbReference type="ARBA" id="ARBA00023002"/>
    </source>
</evidence>
<reference evidence="9 10" key="1">
    <citation type="submission" date="2016-10" db="EMBL/GenBank/DDBJ databases">
        <authorList>
            <person name="de Groot N.N."/>
        </authorList>
    </citation>
    <scope>NUCLEOTIDE SEQUENCE [LARGE SCALE GENOMIC DNA]</scope>
    <source>
        <strain evidence="9 10">DSM 1736</strain>
    </source>
</reference>
<feature type="domain" description="Nitrite/sulphite reductase 4Fe-4S" evidence="7">
    <location>
        <begin position="115"/>
        <end position="266"/>
    </location>
</feature>
<keyword evidence="6" id="KW-0411">Iron-sulfur</keyword>
<keyword evidence="2" id="KW-0349">Heme</keyword>
<dbReference type="EMBL" id="FNHB01000011">
    <property type="protein sequence ID" value="SDN07779.1"/>
    <property type="molecule type" value="Genomic_DNA"/>
</dbReference>
<dbReference type="Pfam" id="PF01077">
    <property type="entry name" value="NIR_SIR"/>
    <property type="match status" value="1"/>
</dbReference>
<dbReference type="OrthoDB" id="9803707at2"/>
<dbReference type="InterPro" id="IPR005117">
    <property type="entry name" value="NiRdtase/SiRdtase_haem-b_fer"/>
</dbReference>
<dbReference type="InterPro" id="IPR051329">
    <property type="entry name" value="NIR_SIR_4Fe-4S"/>
</dbReference>
<dbReference type="PRINTS" id="PR00397">
    <property type="entry name" value="SIROHAEM"/>
</dbReference>
<keyword evidence="1" id="KW-0004">4Fe-4S</keyword>
<dbReference type="Gene3D" id="3.90.480.10">
    <property type="entry name" value="Sulfite Reductase Hemoprotein,Domain 2"/>
    <property type="match status" value="1"/>
</dbReference>
<dbReference type="GO" id="GO:0016491">
    <property type="term" value="F:oxidoreductase activity"/>
    <property type="evidence" value="ECO:0007669"/>
    <property type="project" value="UniProtKB-KW"/>
</dbReference>
<dbReference type="Pfam" id="PF03460">
    <property type="entry name" value="NIR_SIR_ferr"/>
    <property type="match status" value="1"/>
</dbReference>
<protein>
    <submittedName>
        <fullName evidence="9">Sulfite reductase, beta subunit (Hemoprotein)</fullName>
    </submittedName>
</protein>
<proteinExistence type="predicted"/>
<keyword evidence="10" id="KW-1185">Reference proteome</keyword>